<sequence>MRLSRWVGVAVVAGVVMVAGCSSTGSVPTTPAASSSDQRFGELERKYGARLGVFAIDSDGKRVGYRQDERFAFDSTFKTLVCGTLLREHPLATGYFEQVVHYTREDVVKYSPVTETRIDTGMSVAELCEAAITKSDNTAGNQLLKLVGGPEALTKALRTLGDSVTRSDRWETELNTSIPGDERDTTTPAAIGNDYRALLTGEALGAPERDRLKSWLVANTTGGQRIRAGVPKEWTVGDKTGTGDYGSANDVAVAWTERGTPVVISILSVKSDQQAQADNALLADAARIVVDGLR</sequence>
<evidence type="ECO:0000313" key="8">
    <source>
        <dbReference type="EMBL" id="RDI65451.1"/>
    </source>
</evidence>
<protein>
    <recommendedName>
        <fullName evidence="2 5">Beta-lactamase</fullName>
        <ecNumber evidence="2 5">3.5.2.6</ecNumber>
    </recommendedName>
</protein>
<feature type="domain" description="Beta-lactamase class A catalytic" evidence="7">
    <location>
        <begin position="58"/>
        <end position="267"/>
    </location>
</feature>
<comment type="catalytic activity">
    <reaction evidence="5">
        <text>a beta-lactam + H2O = a substituted beta-amino acid</text>
        <dbReference type="Rhea" id="RHEA:20401"/>
        <dbReference type="ChEBI" id="CHEBI:15377"/>
        <dbReference type="ChEBI" id="CHEBI:35627"/>
        <dbReference type="ChEBI" id="CHEBI:140347"/>
        <dbReference type="EC" id="3.5.2.6"/>
    </reaction>
</comment>
<organism evidence="8 9">
    <name type="scientific">Nocardia pseudobrasiliensis</name>
    <dbReference type="NCBI Taxonomy" id="45979"/>
    <lineage>
        <taxon>Bacteria</taxon>
        <taxon>Bacillati</taxon>
        <taxon>Actinomycetota</taxon>
        <taxon>Actinomycetes</taxon>
        <taxon>Mycobacteriales</taxon>
        <taxon>Nocardiaceae</taxon>
        <taxon>Nocardia</taxon>
    </lineage>
</organism>
<dbReference type="InterPro" id="IPR012338">
    <property type="entry name" value="Beta-lactam/transpept-like"/>
</dbReference>
<dbReference type="PANTHER" id="PTHR35333:SF3">
    <property type="entry name" value="BETA-LACTAMASE-TYPE TRANSPEPTIDASE FOLD CONTAINING PROTEIN"/>
    <property type="match status" value="1"/>
</dbReference>
<evidence type="ECO:0000259" key="7">
    <source>
        <dbReference type="Pfam" id="PF13354"/>
    </source>
</evidence>
<keyword evidence="4 5" id="KW-0046">Antibiotic resistance</keyword>
<dbReference type="Pfam" id="PF13354">
    <property type="entry name" value="Beta-lactamase2"/>
    <property type="match status" value="1"/>
</dbReference>
<accession>A0A370I5N8</accession>
<dbReference type="InterPro" id="IPR023650">
    <property type="entry name" value="Beta-lactam_class-A_AS"/>
</dbReference>
<dbReference type="Gene3D" id="3.40.710.10">
    <property type="entry name" value="DD-peptidase/beta-lactamase superfamily"/>
    <property type="match status" value="1"/>
</dbReference>
<proteinExistence type="inferred from homology"/>
<feature type="signal peptide" evidence="6">
    <location>
        <begin position="1"/>
        <end position="18"/>
    </location>
</feature>
<dbReference type="GO" id="GO:0008800">
    <property type="term" value="F:beta-lactamase activity"/>
    <property type="evidence" value="ECO:0007669"/>
    <property type="project" value="UniProtKB-UniRule"/>
</dbReference>
<comment type="similarity">
    <text evidence="1 5">Belongs to the class-A beta-lactamase family.</text>
</comment>
<feature type="chain" id="PRO_5039692398" description="Beta-lactamase" evidence="6">
    <location>
        <begin position="19"/>
        <end position="294"/>
    </location>
</feature>
<keyword evidence="9" id="KW-1185">Reference proteome</keyword>
<dbReference type="PANTHER" id="PTHR35333">
    <property type="entry name" value="BETA-LACTAMASE"/>
    <property type="match status" value="1"/>
</dbReference>
<dbReference type="GO" id="GO:0030655">
    <property type="term" value="P:beta-lactam antibiotic catabolic process"/>
    <property type="evidence" value="ECO:0007669"/>
    <property type="project" value="InterPro"/>
</dbReference>
<dbReference type="InterPro" id="IPR045155">
    <property type="entry name" value="Beta-lactam_cat"/>
</dbReference>
<dbReference type="AlphaFoldDB" id="A0A370I5N8"/>
<dbReference type="GO" id="GO:0046677">
    <property type="term" value="P:response to antibiotic"/>
    <property type="evidence" value="ECO:0007669"/>
    <property type="project" value="UniProtKB-UniRule"/>
</dbReference>
<evidence type="ECO:0000256" key="1">
    <source>
        <dbReference type="ARBA" id="ARBA00009009"/>
    </source>
</evidence>
<reference evidence="8 9" key="1">
    <citation type="submission" date="2018-07" db="EMBL/GenBank/DDBJ databases">
        <title>Genomic Encyclopedia of Type Strains, Phase IV (KMG-IV): sequencing the most valuable type-strain genomes for metagenomic binning, comparative biology and taxonomic classification.</title>
        <authorList>
            <person name="Goeker M."/>
        </authorList>
    </citation>
    <scope>NUCLEOTIDE SEQUENCE [LARGE SCALE GENOMIC DNA]</scope>
    <source>
        <strain evidence="8 9">DSM 44290</strain>
    </source>
</reference>
<dbReference type="Proteomes" id="UP000254869">
    <property type="component" value="Unassembled WGS sequence"/>
</dbReference>
<dbReference type="NCBIfam" id="NF033103">
    <property type="entry name" value="bla_class_A"/>
    <property type="match status" value="1"/>
</dbReference>
<evidence type="ECO:0000256" key="6">
    <source>
        <dbReference type="SAM" id="SignalP"/>
    </source>
</evidence>
<dbReference type="PRINTS" id="PR00118">
    <property type="entry name" value="BLACTAMASEA"/>
</dbReference>
<evidence type="ECO:0000256" key="5">
    <source>
        <dbReference type="RuleBase" id="RU361140"/>
    </source>
</evidence>
<keyword evidence="3 5" id="KW-0378">Hydrolase</keyword>
<evidence type="ECO:0000313" key="9">
    <source>
        <dbReference type="Proteomes" id="UP000254869"/>
    </source>
</evidence>
<dbReference type="PROSITE" id="PS51257">
    <property type="entry name" value="PROKAR_LIPOPROTEIN"/>
    <property type="match status" value="1"/>
</dbReference>
<evidence type="ECO:0000256" key="2">
    <source>
        <dbReference type="ARBA" id="ARBA00012865"/>
    </source>
</evidence>
<dbReference type="EC" id="3.5.2.6" evidence="2 5"/>
<name>A0A370I5N8_9NOCA</name>
<dbReference type="STRING" id="1210086.GCA_001613105_02119"/>
<dbReference type="PROSITE" id="PS00146">
    <property type="entry name" value="BETA_LACTAMASE_A"/>
    <property type="match status" value="1"/>
</dbReference>
<dbReference type="SUPFAM" id="SSF56601">
    <property type="entry name" value="beta-lactamase/transpeptidase-like"/>
    <property type="match status" value="1"/>
</dbReference>
<dbReference type="EMBL" id="QQBC01000006">
    <property type="protein sequence ID" value="RDI65451.1"/>
    <property type="molecule type" value="Genomic_DNA"/>
</dbReference>
<comment type="caution">
    <text evidence="8">The sequence shown here is derived from an EMBL/GenBank/DDBJ whole genome shotgun (WGS) entry which is preliminary data.</text>
</comment>
<evidence type="ECO:0000256" key="4">
    <source>
        <dbReference type="ARBA" id="ARBA00023251"/>
    </source>
</evidence>
<keyword evidence="6" id="KW-0732">Signal</keyword>
<gene>
    <name evidence="8" type="ORF">DFR76_106322</name>
</gene>
<dbReference type="InterPro" id="IPR000871">
    <property type="entry name" value="Beta-lactam_class-A"/>
</dbReference>
<evidence type="ECO:0000256" key="3">
    <source>
        <dbReference type="ARBA" id="ARBA00022801"/>
    </source>
</evidence>